<evidence type="ECO:0000313" key="3">
    <source>
        <dbReference type="EMBL" id="XCD06664.1"/>
    </source>
</evidence>
<feature type="compositionally biased region" description="Basic and acidic residues" evidence="1">
    <location>
        <begin position="296"/>
        <end position="335"/>
    </location>
</feature>
<name>A0AAU8B2Y0_9VIRU</name>
<reference evidence="3" key="1">
    <citation type="submission" date="2024-03" db="EMBL/GenBank/DDBJ databases">
        <title>Diverse circular DNA viruses in blood, oral, and fecal samples of captive lemurs.</title>
        <authorList>
            <person name="Paietta E.N."/>
            <person name="Kraberger S."/>
            <person name="Lund M.C."/>
            <person name="Custer J.M."/>
            <person name="Vargas K.M."/>
            <person name="Ehmke E.E."/>
            <person name="Yoder A.D."/>
            <person name="Varsani A."/>
        </authorList>
    </citation>
    <scope>NUCLEOTIDE SEQUENCE</scope>
    <source>
        <strain evidence="2">Duke_24SS_10</strain>
        <strain evidence="3">Duke_25SS_41</strain>
    </source>
</reference>
<proteinExistence type="predicted"/>
<organism evidence="3">
    <name type="scientific">Dulem virus 56</name>
    <dbReference type="NCBI Taxonomy" id="3145767"/>
    <lineage>
        <taxon>Viruses</taxon>
        <taxon>Monodnaviria</taxon>
        <taxon>Loebvirae</taxon>
        <taxon>Hofneiviricota</taxon>
        <taxon>Faserviricetes</taxon>
        <taxon>Tubulavirales</taxon>
        <taxon>Inoviridae</taxon>
        <taxon>Inovirus</taxon>
    </lineage>
</organism>
<feature type="region of interest" description="Disordered" evidence="1">
    <location>
        <begin position="221"/>
        <end position="370"/>
    </location>
</feature>
<feature type="compositionally biased region" description="Basic and acidic residues" evidence="1">
    <location>
        <begin position="236"/>
        <end position="248"/>
    </location>
</feature>
<dbReference type="EMBL" id="PP511698">
    <property type="protein sequence ID" value="XCD06664.1"/>
    <property type="molecule type" value="Genomic_DNA"/>
</dbReference>
<accession>A0AAU8B2Y0</accession>
<feature type="compositionally biased region" description="Basic and acidic residues" evidence="1">
    <location>
        <begin position="268"/>
        <end position="279"/>
    </location>
</feature>
<feature type="compositionally biased region" description="Low complexity" evidence="1">
    <location>
        <begin position="249"/>
        <end position="260"/>
    </location>
</feature>
<evidence type="ECO:0000256" key="1">
    <source>
        <dbReference type="SAM" id="MobiDB-lite"/>
    </source>
</evidence>
<evidence type="ECO:0000313" key="2">
    <source>
        <dbReference type="EMBL" id="XCD05913.1"/>
    </source>
</evidence>
<protein>
    <submittedName>
        <fullName evidence="3">Uncharacterized protein</fullName>
    </submittedName>
</protein>
<feature type="compositionally biased region" description="Basic and acidic residues" evidence="1">
    <location>
        <begin position="350"/>
        <end position="370"/>
    </location>
</feature>
<feature type="compositionally biased region" description="Gly residues" evidence="1">
    <location>
        <begin position="336"/>
        <end position="349"/>
    </location>
</feature>
<sequence>MGSNMFLGFNNRIKRVIFVLPLLLISNFALSDGTYWRINAWYNEDSKGVNNGGFDFSKCGDNAFPVNVQYGDSDAPRDDMVQDTDQNYIMFTYGKRWEKNKRSGIWKFSQGIEFKAPAQFKAPIISAVKKALAQGNCQAAADLMRGLGDGQSCKGKNDGEAYCFARENDDGSKNACLVESDGSSLCKVKTGKGEETNPDGTPKINIDCGAGMDCRKETDLDGYADLPDTSDNNKNNGDDGKIKEHRGDSGNNNDGSSDQTGGSGSNGPDKRGNSKDDTGKVGAGNATGGKSSNTKTENDSDKEGAQDDGKTDKKGDSKVKNSDKDGDGKASDGDGKGSGGGNGSGAGNGKGDKTGDGDGGDGKEDENKESVDFFEAPSIDEAFAPLKKALKDKFSPKVDIGGGDCPKPQFTLMGKTFVVSAHCEILAQLREQFATLMMFLYTFAAIRIVLSA</sequence>
<dbReference type="EMBL" id="PP511608">
    <property type="protein sequence ID" value="XCD05913.1"/>
    <property type="molecule type" value="Genomic_DNA"/>
</dbReference>